<feature type="transmembrane region" description="Helical" evidence="4">
    <location>
        <begin position="70"/>
        <end position="89"/>
    </location>
</feature>
<feature type="region of interest" description="Disordered" evidence="3">
    <location>
        <begin position="619"/>
        <end position="657"/>
    </location>
</feature>
<dbReference type="RefSeq" id="WP_283426904.1">
    <property type="nucleotide sequence ID" value="NZ_FXTY01000006.1"/>
</dbReference>
<keyword evidence="4" id="KW-0472">Membrane</keyword>
<feature type="transmembrane region" description="Helical" evidence="4">
    <location>
        <begin position="109"/>
        <end position="126"/>
    </location>
</feature>
<keyword evidence="2" id="KW-0813">Transport</keyword>
<protein>
    <submittedName>
        <fullName evidence="6">ABC-type multidrug transport system, ATPase component</fullName>
    </submittedName>
</protein>
<gene>
    <name evidence="6" type="ORF">SAMN06265373_10648</name>
</gene>
<name>A0ABY1P7P3_9RHOB</name>
<evidence type="ECO:0000256" key="3">
    <source>
        <dbReference type="SAM" id="MobiDB-lite"/>
    </source>
</evidence>
<evidence type="ECO:0000256" key="2">
    <source>
        <dbReference type="ARBA" id="ARBA00022448"/>
    </source>
</evidence>
<comment type="caution">
    <text evidence="6">The sequence shown here is derived from an EMBL/GenBank/DDBJ whole genome shotgun (WGS) entry which is preliminary data.</text>
</comment>
<dbReference type="PROSITE" id="PS50893">
    <property type="entry name" value="ABC_TRANSPORTER_2"/>
    <property type="match status" value="1"/>
</dbReference>
<dbReference type="Proteomes" id="UP001157961">
    <property type="component" value="Unassembled WGS sequence"/>
</dbReference>
<evidence type="ECO:0000313" key="7">
    <source>
        <dbReference type="Proteomes" id="UP001157961"/>
    </source>
</evidence>
<dbReference type="InterPro" id="IPR003439">
    <property type="entry name" value="ABC_transporter-like_ATP-bd"/>
</dbReference>
<sequence length="657" mass="71061">MSHDRALPDLSLDVIGTISNEPSAFRDRTVPMWTHGVSFLFSFGGGICLLAVAIFVVFFYELVAQEGQRILAVLLAFGAVVPILGILIFDVGHARALSGYRHIRKRNAVTGQALVAVLAGGVFGFLHPLMAAPFVVGGVLSWLLCGMAARWTRREPMWEFLPQEATSFLSGRDQRAIDLANAARGDSALLEGLQKVLSLGALIAGFAVASWLSATEVINIAAIATSALVTYWSVDAFFAYFRQRSVADPERLGRADEVVLLPPPYSADPEGDNTSLVVHHLTVRPASGAALLSDVSFRVEPGEVIGLSGDSFSGKSLLMQALHAPHDLTGLQIEGHVALQGASLWSRNGEDRPIQSVLVPPETLSVPGGGAANLSCFCGDAQLDRARKALQSLVFTADTVSRILNASDVRHLSRTEQKALSLARALALRPGLFLIDRPEDGASESLLAALGDRLRSEARLGHTTLLATENRQLLERCDRLLMMQNGRVIEFASTAEIRARLSSGWSRFVTTRELDNEEALDAWLCSQFRRDGDEGNRRAVCMVANEMLAVACQAPSDSSNSSDNVSFEFKHFVGQCQLRMIDPRLALSSGAMQKARVAADTSVEGERLSPLAKIMRDSLEVETGGEDGEGYLQVTMKTYDPRLQENRKGHADAPSQT</sequence>
<feature type="domain" description="ABC transporter" evidence="5">
    <location>
        <begin position="276"/>
        <end position="510"/>
    </location>
</feature>
<dbReference type="Pfam" id="PF00005">
    <property type="entry name" value="ABC_tran"/>
    <property type="match status" value="1"/>
</dbReference>
<dbReference type="PANTHER" id="PTHR43335:SF11">
    <property type="entry name" value="ABC TRANSPORTER RELATED"/>
    <property type="match status" value="1"/>
</dbReference>
<dbReference type="PANTHER" id="PTHR43335">
    <property type="entry name" value="ABC TRANSPORTER, ATP-BINDING PROTEIN"/>
    <property type="match status" value="1"/>
</dbReference>
<feature type="transmembrane region" description="Helical" evidence="4">
    <location>
        <begin position="36"/>
        <end position="58"/>
    </location>
</feature>
<keyword evidence="4" id="KW-0812">Transmembrane</keyword>
<accession>A0ABY1P7P3</accession>
<dbReference type="EMBL" id="FXTY01000006">
    <property type="protein sequence ID" value="SMP28490.1"/>
    <property type="molecule type" value="Genomic_DNA"/>
</dbReference>
<evidence type="ECO:0000259" key="5">
    <source>
        <dbReference type="PROSITE" id="PS50893"/>
    </source>
</evidence>
<organism evidence="6 7">
    <name type="scientific">Shimia sagamensis</name>
    <dbReference type="NCBI Taxonomy" id="1566352"/>
    <lineage>
        <taxon>Bacteria</taxon>
        <taxon>Pseudomonadati</taxon>
        <taxon>Pseudomonadota</taxon>
        <taxon>Alphaproteobacteria</taxon>
        <taxon>Rhodobacterales</taxon>
        <taxon>Roseobacteraceae</taxon>
    </lineage>
</organism>
<keyword evidence="4" id="KW-1133">Transmembrane helix</keyword>
<proteinExistence type="inferred from homology"/>
<evidence type="ECO:0000256" key="1">
    <source>
        <dbReference type="ARBA" id="ARBA00005417"/>
    </source>
</evidence>
<dbReference type="SUPFAM" id="SSF52540">
    <property type="entry name" value="P-loop containing nucleoside triphosphate hydrolases"/>
    <property type="match status" value="1"/>
</dbReference>
<comment type="similarity">
    <text evidence="1">Belongs to the ABC transporter superfamily.</text>
</comment>
<dbReference type="InterPro" id="IPR027417">
    <property type="entry name" value="P-loop_NTPase"/>
</dbReference>
<keyword evidence="7" id="KW-1185">Reference proteome</keyword>
<reference evidence="6 7" key="1">
    <citation type="submission" date="2017-05" db="EMBL/GenBank/DDBJ databases">
        <authorList>
            <person name="Varghese N."/>
            <person name="Submissions S."/>
        </authorList>
    </citation>
    <scope>NUCLEOTIDE SEQUENCE [LARGE SCALE GENOMIC DNA]</scope>
    <source>
        <strain evidence="6 7">DSM 29734</strain>
    </source>
</reference>
<feature type="compositionally biased region" description="Basic and acidic residues" evidence="3">
    <location>
        <begin position="639"/>
        <end position="651"/>
    </location>
</feature>
<evidence type="ECO:0000313" key="6">
    <source>
        <dbReference type="EMBL" id="SMP28490.1"/>
    </source>
</evidence>
<evidence type="ECO:0000256" key="4">
    <source>
        <dbReference type="SAM" id="Phobius"/>
    </source>
</evidence>
<dbReference type="Gene3D" id="3.40.50.300">
    <property type="entry name" value="P-loop containing nucleotide triphosphate hydrolases"/>
    <property type="match status" value="1"/>
</dbReference>